<organism evidence="1 2">
    <name type="scientific">Elysia crispata</name>
    <name type="common">lettuce slug</name>
    <dbReference type="NCBI Taxonomy" id="231223"/>
    <lineage>
        <taxon>Eukaryota</taxon>
        <taxon>Metazoa</taxon>
        <taxon>Spiralia</taxon>
        <taxon>Lophotrochozoa</taxon>
        <taxon>Mollusca</taxon>
        <taxon>Gastropoda</taxon>
        <taxon>Heterobranchia</taxon>
        <taxon>Euthyneura</taxon>
        <taxon>Panpulmonata</taxon>
        <taxon>Sacoglossa</taxon>
        <taxon>Placobranchoidea</taxon>
        <taxon>Plakobranchidae</taxon>
        <taxon>Elysia</taxon>
    </lineage>
</organism>
<proteinExistence type="predicted"/>
<evidence type="ECO:0000313" key="1">
    <source>
        <dbReference type="EMBL" id="KAK3743145.1"/>
    </source>
</evidence>
<dbReference type="Proteomes" id="UP001283361">
    <property type="component" value="Unassembled WGS sequence"/>
</dbReference>
<gene>
    <name evidence="1" type="ORF">RRG08_064001</name>
</gene>
<comment type="caution">
    <text evidence="1">The sequence shown here is derived from an EMBL/GenBank/DDBJ whole genome shotgun (WGS) entry which is preliminary data.</text>
</comment>
<keyword evidence="2" id="KW-1185">Reference proteome</keyword>
<dbReference type="AlphaFoldDB" id="A0AAE0YF22"/>
<dbReference type="EMBL" id="JAWDGP010006323">
    <property type="protein sequence ID" value="KAK3743145.1"/>
    <property type="molecule type" value="Genomic_DNA"/>
</dbReference>
<evidence type="ECO:0000313" key="2">
    <source>
        <dbReference type="Proteomes" id="UP001283361"/>
    </source>
</evidence>
<protein>
    <submittedName>
        <fullName evidence="1">Uncharacterized protein</fullName>
    </submittedName>
</protein>
<reference evidence="1" key="1">
    <citation type="journal article" date="2023" name="G3 (Bethesda)">
        <title>A reference genome for the long-term kleptoplast-retaining sea slug Elysia crispata morphotype clarki.</title>
        <authorList>
            <person name="Eastman K.E."/>
            <person name="Pendleton A.L."/>
            <person name="Shaikh M.A."/>
            <person name="Suttiyut T."/>
            <person name="Ogas R."/>
            <person name="Tomko P."/>
            <person name="Gavelis G."/>
            <person name="Widhalm J.R."/>
            <person name="Wisecaver J.H."/>
        </authorList>
    </citation>
    <scope>NUCLEOTIDE SEQUENCE</scope>
    <source>
        <strain evidence="1">ECLA1</strain>
    </source>
</reference>
<accession>A0AAE0YF22</accession>
<name>A0AAE0YF22_9GAST</name>
<sequence length="66" mass="7324">MNLLEHLWSNSSFIAVKLSGRNRIEPDGAGIKSQLMIGQDVLTTVHCHVLVSTPKAFLSTYRTNNL</sequence>